<dbReference type="SUPFAM" id="SSF46626">
    <property type="entry name" value="Cytochrome c"/>
    <property type="match status" value="1"/>
</dbReference>
<dbReference type="InterPro" id="IPR036909">
    <property type="entry name" value="Cyt_c-like_dom_sf"/>
</dbReference>
<dbReference type="EMBL" id="JADHEI010000053">
    <property type="protein sequence ID" value="MBF2735867.1"/>
    <property type="molecule type" value="Genomic_DNA"/>
</dbReference>
<keyword evidence="10" id="KW-1185">Reference proteome</keyword>
<sequence>MKRLLLLLALAPAAAGAGDPERGAELAAECAACHGPTGAEPIAANPIIAGQHEDYLLRSLRVYRSQERANQVMYPLVKDLSDQDLQDLAAYYAAQPSALR</sequence>
<comment type="caution">
    <text evidence="9">The sequence shown here is derived from an EMBL/GenBank/DDBJ whole genome shotgun (WGS) entry which is preliminary data.</text>
</comment>
<organism evidence="9 10">
    <name type="scientific">Candidatus Amphirhobacter heronislandensis</name>
    <dbReference type="NCBI Taxonomy" id="1732024"/>
    <lineage>
        <taxon>Bacteria</taxon>
        <taxon>Pseudomonadati</taxon>
        <taxon>Pseudomonadota</taxon>
        <taxon>Gammaproteobacteria</taxon>
        <taxon>Candidatus Tethybacterales</taxon>
        <taxon>Candidatus Tethybacteraceae</taxon>
        <taxon>Candidatus Amphirhobacter</taxon>
    </lineage>
</organism>
<dbReference type="Gene3D" id="1.10.760.10">
    <property type="entry name" value="Cytochrome c-like domain"/>
    <property type="match status" value="1"/>
</dbReference>
<feature type="signal peptide" evidence="7">
    <location>
        <begin position="1"/>
        <end position="17"/>
    </location>
</feature>
<dbReference type="InterPro" id="IPR050597">
    <property type="entry name" value="Cytochrome_c_Oxidase_Subunit"/>
</dbReference>
<dbReference type="Proteomes" id="UP000604381">
    <property type="component" value="Unassembled WGS sequence"/>
</dbReference>
<evidence type="ECO:0000256" key="3">
    <source>
        <dbReference type="ARBA" id="ARBA00022723"/>
    </source>
</evidence>
<dbReference type="GO" id="GO:0046872">
    <property type="term" value="F:metal ion binding"/>
    <property type="evidence" value="ECO:0007669"/>
    <property type="project" value="UniProtKB-KW"/>
</dbReference>
<gene>
    <name evidence="9" type="ORF">ISN26_07355</name>
</gene>
<keyword evidence="3 6" id="KW-0479">Metal-binding</keyword>
<feature type="chain" id="PRO_5038117230" evidence="7">
    <location>
        <begin position="18"/>
        <end position="100"/>
    </location>
</feature>
<dbReference type="AlphaFoldDB" id="A0A930UGB9"/>
<evidence type="ECO:0000256" key="5">
    <source>
        <dbReference type="ARBA" id="ARBA00023004"/>
    </source>
</evidence>
<dbReference type="GO" id="GO:0020037">
    <property type="term" value="F:heme binding"/>
    <property type="evidence" value="ECO:0007669"/>
    <property type="project" value="InterPro"/>
</dbReference>
<dbReference type="PROSITE" id="PS51007">
    <property type="entry name" value="CYTC"/>
    <property type="match status" value="1"/>
</dbReference>
<keyword evidence="4" id="KW-0249">Electron transport</keyword>
<evidence type="ECO:0000256" key="6">
    <source>
        <dbReference type="PROSITE-ProRule" id="PRU00433"/>
    </source>
</evidence>
<evidence type="ECO:0000256" key="1">
    <source>
        <dbReference type="ARBA" id="ARBA00022448"/>
    </source>
</evidence>
<name>A0A930UGB9_9GAMM</name>
<feature type="domain" description="Cytochrome c" evidence="8">
    <location>
        <begin position="18"/>
        <end position="96"/>
    </location>
</feature>
<reference evidence="9" key="1">
    <citation type="submission" date="2020-10" db="EMBL/GenBank/DDBJ databases">
        <title>An improved Amphimedon queenslandica hologenome assembly reveals how three proteobacterial symbionts can extend the metabolic phenotypic of their marine sponge host.</title>
        <authorList>
            <person name="Degnan B."/>
            <person name="Degnan S."/>
            <person name="Xiang X."/>
        </authorList>
    </citation>
    <scope>NUCLEOTIDE SEQUENCE</scope>
    <source>
        <strain evidence="9">AqS2</strain>
    </source>
</reference>
<proteinExistence type="predicted"/>
<evidence type="ECO:0000256" key="4">
    <source>
        <dbReference type="ARBA" id="ARBA00022982"/>
    </source>
</evidence>
<evidence type="ECO:0000313" key="10">
    <source>
        <dbReference type="Proteomes" id="UP000604381"/>
    </source>
</evidence>
<dbReference type="GO" id="GO:0009055">
    <property type="term" value="F:electron transfer activity"/>
    <property type="evidence" value="ECO:0007669"/>
    <property type="project" value="InterPro"/>
</dbReference>
<accession>A0A930UGB9</accession>
<keyword evidence="5 6" id="KW-0408">Iron</keyword>
<evidence type="ECO:0000259" key="8">
    <source>
        <dbReference type="PROSITE" id="PS51007"/>
    </source>
</evidence>
<evidence type="ECO:0000256" key="2">
    <source>
        <dbReference type="ARBA" id="ARBA00022617"/>
    </source>
</evidence>
<dbReference type="PANTHER" id="PTHR33751">
    <property type="entry name" value="CBB3-TYPE CYTOCHROME C OXIDASE SUBUNIT FIXP"/>
    <property type="match status" value="1"/>
</dbReference>
<keyword evidence="7" id="KW-0732">Signal</keyword>
<protein>
    <submittedName>
        <fullName evidence="9">C-type cytochrome</fullName>
    </submittedName>
</protein>
<evidence type="ECO:0000256" key="7">
    <source>
        <dbReference type="SAM" id="SignalP"/>
    </source>
</evidence>
<evidence type="ECO:0000313" key="9">
    <source>
        <dbReference type="EMBL" id="MBF2735867.1"/>
    </source>
</evidence>
<keyword evidence="2 6" id="KW-0349">Heme</keyword>
<dbReference type="InterPro" id="IPR009056">
    <property type="entry name" value="Cyt_c-like_dom"/>
</dbReference>
<dbReference type="PANTHER" id="PTHR33751:SF9">
    <property type="entry name" value="CYTOCHROME C4"/>
    <property type="match status" value="1"/>
</dbReference>
<dbReference type="Pfam" id="PF00034">
    <property type="entry name" value="Cytochrom_C"/>
    <property type="match status" value="1"/>
</dbReference>
<keyword evidence="1" id="KW-0813">Transport</keyword>